<feature type="domain" description="RNase H type-1" evidence="2">
    <location>
        <begin position="109"/>
        <end position="251"/>
    </location>
</feature>
<keyword evidence="4" id="KW-1185">Reference proteome</keyword>
<dbReference type="InterPro" id="IPR012337">
    <property type="entry name" value="RNaseH-like_sf"/>
</dbReference>
<organism evidence="3 4">
    <name type="scientific">Tricholomella constricta</name>
    <dbReference type="NCBI Taxonomy" id="117010"/>
    <lineage>
        <taxon>Eukaryota</taxon>
        <taxon>Fungi</taxon>
        <taxon>Dikarya</taxon>
        <taxon>Basidiomycota</taxon>
        <taxon>Agaricomycotina</taxon>
        <taxon>Agaricomycetes</taxon>
        <taxon>Agaricomycetidae</taxon>
        <taxon>Agaricales</taxon>
        <taxon>Tricholomatineae</taxon>
        <taxon>Lyophyllaceae</taxon>
        <taxon>Tricholomella</taxon>
    </lineage>
</organism>
<proteinExistence type="predicted"/>
<feature type="compositionally biased region" description="Gly residues" evidence="1">
    <location>
        <begin position="444"/>
        <end position="454"/>
    </location>
</feature>
<sequence>MRSSPTDALEVHAKLMPVDLQLQKICHRAAMRIAALPAAHPLHKRIRWCVTHDVRRHRSPLHNLASLFRLNPDDIETIDPVRQLPTYQRPFSTYIAETRQESLDDDAVNNAHIRVYTDGSGYRGQAGAAAVLYKGNARLKMLHYHLGPLTRNTTFEAEAVGVALGLHLLTRAVLPQKSTVALDNQGVIQSTHIYRQRQSHYHFDAIHAQARRLARKERARPAFSLTIAWISGHSGADGNEAVDKAAKAAAGGLSSRRKDLPSYLRDGLPASISALKQVHNARLRAEWKERWSRSPRFRKYDIFEDSFPFQGFHHVTRGLTRKQFSLTIQLRTGHAPLNKHLHRLQVVDDPYCPHCRQEETVRHLIHDCRHYNDARHDRFAAIGRDSHSTEALFGTRDGLIVLLQYVADTGRLTLIFGDVSPSNLIDDRDDPPQADDEGIHDLDWGGGGDPNATP</sequence>
<gene>
    <name evidence="3" type="ORF">D9615_008851</name>
</gene>
<dbReference type="CDD" id="cd09276">
    <property type="entry name" value="Rnase_HI_RT_non_LTR"/>
    <property type="match status" value="1"/>
</dbReference>
<dbReference type="PROSITE" id="PS50879">
    <property type="entry name" value="RNASE_H_1"/>
    <property type="match status" value="1"/>
</dbReference>
<dbReference type="Pfam" id="PF00075">
    <property type="entry name" value="RNase_H"/>
    <property type="match status" value="1"/>
</dbReference>
<protein>
    <recommendedName>
        <fullName evidence="2">RNase H type-1 domain-containing protein</fullName>
    </recommendedName>
</protein>
<reference evidence="3 4" key="1">
    <citation type="journal article" date="2020" name="ISME J.">
        <title>Uncovering the hidden diversity of litter-decomposition mechanisms in mushroom-forming fungi.</title>
        <authorList>
            <person name="Floudas D."/>
            <person name="Bentzer J."/>
            <person name="Ahren D."/>
            <person name="Johansson T."/>
            <person name="Persson P."/>
            <person name="Tunlid A."/>
        </authorList>
    </citation>
    <scope>NUCLEOTIDE SEQUENCE [LARGE SCALE GENOMIC DNA]</scope>
    <source>
        <strain evidence="3 4">CBS 661.87</strain>
    </source>
</reference>
<evidence type="ECO:0000259" key="2">
    <source>
        <dbReference type="PROSITE" id="PS50879"/>
    </source>
</evidence>
<dbReference type="SUPFAM" id="SSF53098">
    <property type="entry name" value="Ribonuclease H-like"/>
    <property type="match status" value="1"/>
</dbReference>
<dbReference type="GO" id="GO:0004523">
    <property type="term" value="F:RNA-DNA hybrid ribonuclease activity"/>
    <property type="evidence" value="ECO:0007669"/>
    <property type="project" value="InterPro"/>
</dbReference>
<feature type="compositionally biased region" description="Acidic residues" evidence="1">
    <location>
        <begin position="427"/>
        <end position="436"/>
    </location>
</feature>
<evidence type="ECO:0000256" key="1">
    <source>
        <dbReference type="SAM" id="MobiDB-lite"/>
    </source>
</evidence>
<evidence type="ECO:0000313" key="4">
    <source>
        <dbReference type="Proteomes" id="UP000565441"/>
    </source>
</evidence>
<evidence type="ECO:0000313" key="3">
    <source>
        <dbReference type="EMBL" id="KAF5374121.1"/>
    </source>
</evidence>
<dbReference type="InterPro" id="IPR036397">
    <property type="entry name" value="RNaseH_sf"/>
</dbReference>
<dbReference type="InterPro" id="IPR002156">
    <property type="entry name" value="RNaseH_domain"/>
</dbReference>
<feature type="region of interest" description="Disordered" evidence="1">
    <location>
        <begin position="423"/>
        <end position="454"/>
    </location>
</feature>
<dbReference type="GO" id="GO:0003676">
    <property type="term" value="F:nucleic acid binding"/>
    <property type="evidence" value="ECO:0007669"/>
    <property type="project" value="InterPro"/>
</dbReference>
<dbReference type="EMBL" id="JAACJP010000037">
    <property type="protein sequence ID" value="KAF5374121.1"/>
    <property type="molecule type" value="Genomic_DNA"/>
</dbReference>
<dbReference type="Gene3D" id="3.30.420.10">
    <property type="entry name" value="Ribonuclease H-like superfamily/Ribonuclease H"/>
    <property type="match status" value="1"/>
</dbReference>
<dbReference type="OrthoDB" id="3267074at2759"/>
<comment type="caution">
    <text evidence="3">The sequence shown here is derived from an EMBL/GenBank/DDBJ whole genome shotgun (WGS) entry which is preliminary data.</text>
</comment>
<name>A0A8H5LYK0_9AGAR</name>
<accession>A0A8H5LYK0</accession>
<dbReference type="Proteomes" id="UP000565441">
    <property type="component" value="Unassembled WGS sequence"/>
</dbReference>
<dbReference type="AlphaFoldDB" id="A0A8H5LYK0"/>